<feature type="transmembrane region" description="Helical" evidence="1">
    <location>
        <begin position="55"/>
        <end position="72"/>
    </location>
</feature>
<dbReference type="RefSeq" id="WP_303903003.1">
    <property type="nucleotide sequence ID" value="NZ_DYXC01000045.1"/>
</dbReference>
<evidence type="ECO:0000313" key="3">
    <source>
        <dbReference type="Proteomes" id="UP000703315"/>
    </source>
</evidence>
<keyword evidence="1" id="KW-1133">Transmembrane helix</keyword>
<keyword evidence="1" id="KW-0472">Membrane</keyword>
<organism evidence="2 3">
    <name type="scientific">Enteractinococcus helveticum</name>
    <dbReference type="NCBI Taxonomy" id="1837282"/>
    <lineage>
        <taxon>Bacteria</taxon>
        <taxon>Bacillati</taxon>
        <taxon>Actinomycetota</taxon>
        <taxon>Actinomycetes</taxon>
        <taxon>Micrococcales</taxon>
        <taxon>Micrococcaceae</taxon>
    </lineage>
</organism>
<keyword evidence="1" id="KW-0812">Transmembrane</keyword>
<reference evidence="2" key="2">
    <citation type="submission" date="2021-09" db="EMBL/GenBank/DDBJ databases">
        <authorList>
            <person name="Gilroy R."/>
        </authorList>
    </citation>
    <scope>NUCLEOTIDE SEQUENCE</scope>
    <source>
        <strain evidence="2">ChiHjej13B12-14962</strain>
    </source>
</reference>
<evidence type="ECO:0000313" key="2">
    <source>
        <dbReference type="EMBL" id="HJF13874.1"/>
    </source>
</evidence>
<sequence>MNPRQFAIGRHRHNSDTARQPSSLGMFMVSMELLVAAMLLAISIRFLTVVTEPDAVAYGMFVAIALLMFDVVRRVINIARGKAPA</sequence>
<reference evidence="2" key="1">
    <citation type="journal article" date="2021" name="PeerJ">
        <title>Extensive microbial diversity within the chicken gut microbiome revealed by metagenomics and culture.</title>
        <authorList>
            <person name="Gilroy R."/>
            <person name="Ravi A."/>
            <person name="Getino M."/>
            <person name="Pursley I."/>
            <person name="Horton D.L."/>
            <person name="Alikhan N.F."/>
            <person name="Baker D."/>
            <person name="Gharbi K."/>
            <person name="Hall N."/>
            <person name="Watson M."/>
            <person name="Adriaenssens E.M."/>
            <person name="Foster-Nyarko E."/>
            <person name="Jarju S."/>
            <person name="Secka A."/>
            <person name="Antonio M."/>
            <person name="Oren A."/>
            <person name="Chaudhuri R.R."/>
            <person name="La Ragione R."/>
            <person name="Hildebrand F."/>
            <person name="Pallen M.J."/>
        </authorList>
    </citation>
    <scope>NUCLEOTIDE SEQUENCE</scope>
    <source>
        <strain evidence="2">ChiHjej13B12-14962</strain>
    </source>
</reference>
<feature type="transmembrane region" description="Helical" evidence="1">
    <location>
        <begin position="21"/>
        <end position="43"/>
    </location>
</feature>
<gene>
    <name evidence="2" type="ORF">K8V32_03595</name>
</gene>
<proteinExistence type="predicted"/>
<comment type="caution">
    <text evidence="2">The sequence shown here is derived from an EMBL/GenBank/DDBJ whole genome shotgun (WGS) entry which is preliminary data.</text>
</comment>
<evidence type="ECO:0000256" key="1">
    <source>
        <dbReference type="SAM" id="Phobius"/>
    </source>
</evidence>
<accession>A0A921FLK2</accession>
<protein>
    <submittedName>
        <fullName evidence="2">Uncharacterized protein</fullName>
    </submittedName>
</protein>
<dbReference type="EMBL" id="DYXC01000045">
    <property type="protein sequence ID" value="HJF13874.1"/>
    <property type="molecule type" value="Genomic_DNA"/>
</dbReference>
<dbReference type="AlphaFoldDB" id="A0A921FLK2"/>
<name>A0A921FLK2_9MICC</name>
<dbReference type="Proteomes" id="UP000703315">
    <property type="component" value="Unassembled WGS sequence"/>
</dbReference>